<accession>A0ABV5ADJ5</accession>
<proteinExistence type="predicted"/>
<dbReference type="RefSeq" id="WP_275473615.1">
    <property type="nucleotide sequence ID" value="NZ_CP162940.1"/>
</dbReference>
<dbReference type="Proteomes" id="UP001579974">
    <property type="component" value="Unassembled WGS sequence"/>
</dbReference>
<evidence type="ECO:0000313" key="2">
    <source>
        <dbReference type="Proteomes" id="UP001579974"/>
    </source>
</evidence>
<keyword evidence="2" id="KW-1185">Reference proteome</keyword>
<gene>
    <name evidence="1" type="ORF">KKP3000_003779</name>
</gene>
<sequence>MVSSRQDGLSAQQPTRELNIEGTRIRIFAPRSLSDEERRERHQEVVRIVSRYYQQALESRSEPK</sequence>
<reference evidence="1 2" key="1">
    <citation type="journal article" date="2024" name="Int. J. Mol. Sci.">
        <title>Exploration of Alicyclobacillus spp. Genome in Search of Antibiotic Resistance.</title>
        <authorList>
            <person name="Bucka-Kolendo J."/>
            <person name="Kiousi D.E."/>
            <person name="Dekowska A."/>
            <person name="Mikolajczuk-Szczyrba A."/>
            <person name="Karadedos D.M."/>
            <person name="Michael P."/>
            <person name="Galanis A."/>
            <person name="Sokolowska B."/>
        </authorList>
    </citation>
    <scope>NUCLEOTIDE SEQUENCE [LARGE SCALE GENOMIC DNA]</scope>
    <source>
        <strain evidence="1 2">KKP 3000</strain>
    </source>
</reference>
<name>A0ABV5ADJ5_9BACL</name>
<protein>
    <submittedName>
        <fullName evidence="1">Uncharacterized protein</fullName>
    </submittedName>
</protein>
<organism evidence="1 2">
    <name type="scientific">Alicyclobacillus fastidiosus</name>
    <dbReference type="NCBI Taxonomy" id="392011"/>
    <lineage>
        <taxon>Bacteria</taxon>
        <taxon>Bacillati</taxon>
        <taxon>Bacillota</taxon>
        <taxon>Bacilli</taxon>
        <taxon>Bacillales</taxon>
        <taxon>Alicyclobacillaceae</taxon>
        <taxon>Alicyclobacillus</taxon>
    </lineage>
</organism>
<comment type="caution">
    <text evidence="1">The sequence shown here is derived from an EMBL/GenBank/DDBJ whole genome shotgun (WGS) entry which is preliminary data.</text>
</comment>
<evidence type="ECO:0000313" key="1">
    <source>
        <dbReference type="EMBL" id="MFB5190334.1"/>
    </source>
</evidence>
<dbReference type="EMBL" id="JBDXSU010000005">
    <property type="protein sequence ID" value="MFB5190334.1"/>
    <property type="molecule type" value="Genomic_DNA"/>
</dbReference>